<dbReference type="GO" id="GO:0009306">
    <property type="term" value="P:protein secretion"/>
    <property type="evidence" value="ECO:0007669"/>
    <property type="project" value="InterPro"/>
</dbReference>
<feature type="domain" description="Translocation and assembly module TamB C-terminal" evidence="6">
    <location>
        <begin position="1063"/>
        <end position="1500"/>
    </location>
</feature>
<organism evidence="7 8">
    <name type="scientific">Segatella maculosa OT 289</name>
    <dbReference type="NCBI Taxonomy" id="999422"/>
    <lineage>
        <taxon>Bacteria</taxon>
        <taxon>Pseudomonadati</taxon>
        <taxon>Bacteroidota</taxon>
        <taxon>Bacteroidia</taxon>
        <taxon>Bacteroidales</taxon>
        <taxon>Prevotellaceae</taxon>
        <taxon>Segatella</taxon>
    </lineage>
</organism>
<dbReference type="Pfam" id="PF04357">
    <property type="entry name" value="TamB"/>
    <property type="match status" value="1"/>
</dbReference>
<sequence>MYIVHFSPLCFAGRGSNFFRATGPDFKIFCVSLQRNFIREDKLNRLKHIINAAVWTLAGLYFALVVLLHIPAIKGFVGREAGRALEEKLGTKVSVGKVDLGFLNRLVIDDVVVCDRQGRQLLTSSRVSVKVDVFSLFEGRVAISSAQLFGASVNAYRPTASAEPNYQFVLDSLASKDKRAGGGLDLSIGSLIVRNGRLKYNRLDAAAKGARQLDLNHLNVSDISAHVILNALTDDSVNIVIKKLAFKEASGPELRSLSARFTANKQRAVLAYLNVKMPGTSICIKDGTADYSFEDGRLQLPSLRYRATLDRSVVRPSDVSFLLPELKSFKRKIDVSASLGGTSSSVRVYSLQVSGRSIYLSAKGSVSNWQDKMRWAADINSLSMRGDGIKFISENLGKRVNIPLEVTRLGNLKFKGSAGGYGKDVAMTGVLRTDAGNARLSVGLNGKRFNGRIETEGIALGKIIADDRLGTMAAKLSVNGQVQEQLLEVKAQGTVRHIDYNRYTYRNIDLDAVIRKRNRQLSFNGKFGIDDANGKLQINGSFSNMGRVPEANITARISHFNPQALKLTSLYPLTSFSMEVAANIRGKDLNTANGTITIKDFEMQAPHSSYRMDNLQLEAVQSGAQHTVTLQSDFARLQLIGHCNYAALPNSIINIVAGSLPTLPGLPRVKHVGGNNFVLHANISRSDWLQKLFGIDIHLERPVSLSAAVNDHRRQMSLTAQLPAFTYAGNRFEHGYVKIISPSDTLKANVHVRRLSEDGQGMYWNIQANAADNKLNSVLTWKNLKGKNISGALHTETDFFNIQGKAAAHVNVHTSKVLVDGTTWVVQPGDIVYHAKHLTIDHFAVTHGNQHIIIAGLATPNPKDSVVAELKNVDIAYILNLVNFHAVEFSGKASGKAYIASAFNKPSASARLQIDDFRFEDGRMGTLYADSRWNEKEGQIDIDAIAKDTVLNRMGERYVPLETSIQGYVSPRKNNIELNIKANGTRIEFLKSFCGSFIDRVDAFADGNVQVAGPLDKINLTGELIANGSLHLSALNTSYTLKHAKVRAIPNEIRFLNDTIYDRDGHRGILSGALYHQHLTKMSYDINVDARNLLSYDTHAFGDNTFYGTAYATGKCNIRGKSGEVVIDVNATAERGSQIVYNVASPASVSKQEFIHWSDRNDLHVQAFPSQEQKTEDAVHDIPTDIHINFLMNVSPEATLKLLMDPTSGDYIALNGSGGLRATYYNKGNFDLYGNYLIDHGIYKLTIQNAIKKDFQFMPGGTISFGGDPYAAALNLKAQYTVQGVSLSDLNIGRSFSNSNIRVNCLMNITGTPASPKVDFSLDMPTLNNDAKQMVLSLINSEEEMNQQVLYLLAIGRFYTQGSNNAVTETGQSQTSLAMQSLLSGTVSQQINNVLSSVVNNTNWNFGANISTGDEGWNNAEYEGILSGRLLNNRLLFNGQFGYRDNANATTSFIGDFDLRYLLFPNGNFAVRMYNQTNDRYFTRNSLNTQGIGLILKKDFNSFSDLFRRTKKTVQTKPGEVK</sequence>
<dbReference type="GO" id="GO:0090313">
    <property type="term" value="P:regulation of protein targeting to membrane"/>
    <property type="evidence" value="ECO:0007669"/>
    <property type="project" value="TreeGrafter"/>
</dbReference>
<keyword evidence="8" id="KW-1185">Reference proteome</keyword>
<keyword evidence="3 5" id="KW-1133">Transmembrane helix</keyword>
<dbReference type="Proteomes" id="UP000003167">
    <property type="component" value="Unassembled WGS sequence"/>
</dbReference>
<reference evidence="7 8" key="1">
    <citation type="submission" date="2011-12" db="EMBL/GenBank/DDBJ databases">
        <title>The Genome Sequence of Prevotella maculosa OT 289.</title>
        <authorList>
            <consortium name="The Broad Institute Genome Sequencing Platform"/>
            <person name="Earl A."/>
            <person name="Ward D."/>
            <person name="Feldgarden M."/>
            <person name="Gevers D."/>
            <person name="Izard J."/>
            <person name="Blanton J.M."/>
            <person name="Mathney J."/>
            <person name="Tanner A.C."/>
            <person name="Dewhirst F.E."/>
            <person name="Young S.K."/>
            <person name="Zeng Q."/>
            <person name="Gargeya S."/>
            <person name="Fitzgerald M."/>
            <person name="Haas B."/>
            <person name="Abouelleil A."/>
            <person name="Alvarado L."/>
            <person name="Arachchi H.M."/>
            <person name="Berlin A."/>
            <person name="Chapman S.B."/>
            <person name="Gearin G."/>
            <person name="Goldberg J."/>
            <person name="Griggs A."/>
            <person name="Gujja S."/>
            <person name="Hansen M."/>
            <person name="Heiman D."/>
            <person name="Howarth C."/>
            <person name="Larimer J."/>
            <person name="Lui A."/>
            <person name="MacDonald P.J.P."/>
            <person name="McCowen C."/>
            <person name="Montmayeur A."/>
            <person name="Murphy C."/>
            <person name="Neiman D."/>
            <person name="Pearson M."/>
            <person name="Priest M."/>
            <person name="Roberts A."/>
            <person name="Saif S."/>
            <person name="Shea T."/>
            <person name="Sisk P."/>
            <person name="Stolte C."/>
            <person name="Sykes S."/>
            <person name="Wortman J."/>
            <person name="Nusbaum C."/>
            <person name="Birren B."/>
        </authorList>
    </citation>
    <scope>NUCLEOTIDE SEQUENCE [LARGE SCALE GENOMIC DNA]</scope>
    <source>
        <strain evidence="7 8">OT 289</strain>
    </source>
</reference>
<dbReference type="HOGENOM" id="CLU_002997_1_1_10"/>
<dbReference type="PATRIC" id="fig|999422.3.peg.465"/>
<dbReference type="GO" id="GO:0005886">
    <property type="term" value="C:plasma membrane"/>
    <property type="evidence" value="ECO:0007669"/>
    <property type="project" value="InterPro"/>
</dbReference>
<keyword evidence="2 5" id="KW-0812">Transmembrane</keyword>
<feature type="transmembrane region" description="Helical" evidence="5">
    <location>
        <begin position="49"/>
        <end position="70"/>
    </location>
</feature>
<dbReference type="PANTHER" id="PTHR30441">
    <property type="entry name" value="DUF748 DOMAIN-CONTAINING PROTEIN"/>
    <property type="match status" value="1"/>
</dbReference>
<name>H1HJX5_9BACT</name>
<evidence type="ECO:0000313" key="8">
    <source>
        <dbReference type="Proteomes" id="UP000003167"/>
    </source>
</evidence>
<evidence type="ECO:0000256" key="5">
    <source>
        <dbReference type="SAM" id="Phobius"/>
    </source>
</evidence>
<evidence type="ECO:0000256" key="4">
    <source>
        <dbReference type="ARBA" id="ARBA00023136"/>
    </source>
</evidence>
<dbReference type="EMBL" id="AGEK01000015">
    <property type="protein sequence ID" value="EHO73474.1"/>
    <property type="molecule type" value="Genomic_DNA"/>
</dbReference>
<evidence type="ECO:0000313" key="7">
    <source>
        <dbReference type="EMBL" id="EHO73474.1"/>
    </source>
</evidence>
<evidence type="ECO:0000256" key="3">
    <source>
        <dbReference type="ARBA" id="ARBA00022989"/>
    </source>
</evidence>
<dbReference type="PANTHER" id="PTHR30441:SF8">
    <property type="entry name" value="DUF748 DOMAIN-CONTAINING PROTEIN"/>
    <property type="match status" value="1"/>
</dbReference>
<evidence type="ECO:0000259" key="6">
    <source>
        <dbReference type="Pfam" id="PF04357"/>
    </source>
</evidence>
<dbReference type="InterPro" id="IPR007452">
    <property type="entry name" value="TamB_C"/>
</dbReference>
<keyword evidence="4 5" id="KW-0472">Membrane</keyword>
<comment type="subcellular location">
    <subcellularLocation>
        <location evidence="1">Membrane</location>
        <topology evidence="1">Single-pass membrane protein</topology>
    </subcellularLocation>
</comment>
<proteinExistence type="predicted"/>
<evidence type="ECO:0000256" key="1">
    <source>
        <dbReference type="ARBA" id="ARBA00004167"/>
    </source>
</evidence>
<protein>
    <recommendedName>
        <fullName evidence="6">Translocation and assembly module TamB C-terminal domain-containing protein</fullName>
    </recommendedName>
</protein>
<evidence type="ECO:0000256" key="2">
    <source>
        <dbReference type="ARBA" id="ARBA00022692"/>
    </source>
</evidence>
<accession>H1HJX5</accession>
<gene>
    <name evidence="7" type="ORF">HMPREF9944_00469</name>
</gene>
<dbReference type="InterPro" id="IPR052894">
    <property type="entry name" value="AsmA-related"/>
</dbReference>
<dbReference type="STRING" id="999422.HMPREF9944_00469"/>
<comment type="caution">
    <text evidence="7">The sequence shown here is derived from an EMBL/GenBank/DDBJ whole genome shotgun (WGS) entry which is preliminary data.</text>
</comment>